<dbReference type="InterPro" id="IPR018392">
    <property type="entry name" value="LysM"/>
</dbReference>
<proteinExistence type="predicted"/>
<dbReference type="CDD" id="cd12797">
    <property type="entry name" value="M23_peptidase"/>
    <property type="match status" value="1"/>
</dbReference>
<organism evidence="3 4">
    <name type="scientific">Candidatus Gottesmanbacteria bacterium GW2011_GWC2_39_8</name>
    <dbReference type="NCBI Taxonomy" id="1618450"/>
    <lineage>
        <taxon>Bacteria</taxon>
        <taxon>Candidatus Gottesmaniibacteriota</taxon>
    </lineage>
</organism>
<dbReference type="InterPro" id="IPR011055">
    <property type="entry name" value="Dup_hybrid_motif"/>
</dbReference>
<comment type="caution">
    <text evidence="3">The sequence shown here is derived from an EMBL/GenBank/DDBJ whole genome shotgun (WGS) entry which is preliminary data.</text>
</comment>
<dbReference type="PANTHER" id="PTHR21666">
    <property type="entry name" value="PEPTIDASE-RELATED"/>
    <property type="match status" value="1"/>
</dbReference>
<reference evidence="3 4" key="1">
    <citation type="journal article" date="2015" name="Nature">
        <title>rRNA introns, odd ribosomes, and small enigmatic genomes across a large radiation of phyla.</title>
        <authorList>
            <person name="Brown C.T."/>
            <person name="Hug L.A."/>
            <person name="Thomas B.C."/>
            <person name="Sharon I."/>
            <person name="Castelle C.J."/>
            <person name="Singh A."/>
            <person name="Wilkins M.J."/>
            <person name="Williams K.H."/>
            <person name="Banfield J.F."/>
        </authorList>
    </citation>
    <scope>NUCLEOTIDE SEQUENCE [LARGE SCALE GENOMIC DNA]</scope>
</reference>
<dbReference type="Gene3D" id="2.70.70.10">
    <property type="entry name" value="Glucose Permease (Domain IIA)"/>
    <property type="match status" value="1"/>
</dbReference>
<dbReference type="Pfam" id="PF01551">
    <property type="entry name" value="Peptidase_M23"/>
    <property type="match status" value="1"/>
</dbReference>
<dbReference type="PANTHER" id="PTHR21666:SF270">
    <property type="entry name" value="MUREIN HYDROLASE ACTIVATOR ENVC"/>
    <property type="match status" value="1"/>
</dbReference>
<evidence type="ECO:0000259" key="2">
    <source>
        <dbReference type="PROSITE" id="PS51782"/>
    </source>
</evidence>
<evidence type="ECO:0000313" key="4">
    <source>
        <dbReference type="Proteomes" id="UP000034539"/>
    </source>
</evidence>
<feature type="domain" description="LysM" evidence="2">
    <location>
        <begin position="176"/>
        <end position="224"/>
    </location>
</feature>
<dbReference type="Gene3D" id="3.10.350.10">
    <property type="entry name" value="LysM domain"/>
    <property type="match status" value="2"/>
</dbReference>
<gene>
    <name evidence="3" type="ORF">UT63_C0106G0003</name>
</gene>
<feature type="transmembrane region" description="Helical" evidence="1">
    <location>
        <begin position="65"/>
        <end position="85"/>
    </location>
</feature>
<evidence type="ECO:0000313" key="3">
    <source>
        <dbReference type="EMBL" id="KKR30119.1"/>
    </source>
</evidence>
<sequence>MRESLSPRKLLQSSQLAFREIREWLDFLYRFFGKKAGKVAFHFEISKDFLVDLLISKRGRYTRPFLNLSLFVLVAAGIVGAPIIADSYPLKDRNAGTFASATLPSTLARAELSTATQPSDKGRFEIFDYTVEKGDTLSTIGDKFDVSVDSIKWGNNLKTENLQVGQTLRIPPVTGIIHRVKPGETIYSIAKKYKSDPQKVVNFPGNDFADLDTFALNIGQSLVVPDGVMPEAPAITYIAQMPSVSGGGSGIFIWPAGGLITQYPVSYHMALDIANPAGPGVAAAGDGIASIPAFMRYGYGNYIILDNGGGMSTLYAHLAEVYVNPGQRVTRGQIIGKMGSTGRSTGIHLHFEVRKNGVIMNPMNYLK</sequence>
<dbReference type="SMART" id="SM00257">
    <property type="entry name" value="LysM"/>
    <property type="match status" value="2"/>
</dbReference>
<dbReference type="Pfam" id="PF01476">
    <property type="entry name" value="LysM"/>
    <property type="match status" value="2"/>
</dbReference>
<dbReference type="InterPro" id="IPR036779">
    <property type="entry name" value="LysM_dom_sf"/>
</dbReference>
<dbReference type="SUPFAM" id="SSF51261">
    <property type="entry name" value="Duplicated hybrid motif"/>
    <property type="match status" value="1"/>
</dbReference>
<dbReference type="InterPro" id="IPR016047">
    <property type="entry name" value="M23ase_b-sheet_dom"/>
</dbReference>
<dbReference type="CDD" id="cd00118">
    <property type="entry name" value="LysM"/>
    <property type="match status" value="2"/>
</dbReference>
<dbReference type="GO" id="GO:0004222">
    <property type="term" value="F:metalloendopeptidase activity"/>
    <property type="evidence" value="ECO:0007669"/>
    <property type="project" value="TreeGrafter"/>
</dbReference>
<keyword evidence="1" id="KW-0812">Transmembrane</keyword>
<evidence type="ECO:0000256" key="1">
    <source>
        <dbReference type="SAM" id="Phobius"/>
    </source>
</evidence>
<dbReference type="EMBL" id="LBXN01000106">
    <property type="protein sequence ID" value="KKR30119.1"/>
    <property type="molecule type" value="Genomic_DNA"/>
</dbReference>
<dbReference type="InterPro" id="IPR050570">
    <property type="entry name" value="Cell_wall_metabolism_enzyme"/>
</dbReference>
<dbReference type="SUPFAM" id="SSF54106">
    <property type="entry name" value="LysM domain"/>
    <property type="match status" value="2"/>
</dbReference>
<name>A0A0G0PPP9_9BACT</name>
<protein>
    <submittedName>
        <fullName evidence="3">Peptidase M23 family protein</fullName>
    </submittedName>
</protein>
<keyword evidence="1" id="KW-1133">Transmembrane helix</keyword>
<dbReference type="AlphaFoldDB" id="A0A0G0PPP9"/>
<dbReference type="PATRIC" id="fig|1618450.3.peg.1583"/>
<feature type="domain" description="LysM" evidence="2">
    <location>
        <begin position="127"/>
        <end position="170"/>
    </location>
</feature>
<accession>A0A0G0PPP9</accession>
<dbReference type="Proteomes" id="UP000034539">
    <property type="component" value="Unassembled WGS sequence"/>
</dbReference>
<dbReference type="PROSITE" id="PS51782">
    <property type="entry name" value="LYSM"/>
    <property type="match status" value="2"/>
</dbReference>
<keyword evidence="1" id="KW-0472">Membrane</keyword>